<reference evidence="3" key="1">
    <citation type="submission" date="2021-01" db="EMBL/GenBank/DDBJ databases">
        <authorList>
            <person name="Li R."/>
            <person name="Bekaert M."/>
        </authorList>
    </citation>
    <scope>NUCLEOTIDE SEQUENCE</scope>
    <source>
        <strain evidence="3">Farmed</strain>
    </source>
</reference>
<dbReference type="Gene3D" id="1.10.10.10">
    <property type="entry name" value="Winged helix-like DNA-binding domain superfamily/Winged helix DNA-binding domain"/>
    <property type="match status" value="1"/>
</dbReference>
<dbReference type="Gene3D" id="1.10.10.60">
    <property type="entry name" value="Homeodomain-like"/>
    <property type="match status" value="1"/>
</dbReference>
<dbReference type="PROSITE" id="PS51253">
    <property type="entry name" value="HTH_CENPB"/>
    <property type="match status" value="1"/>
</dbReference>
<protein>
    <recommendedName>
        <fullName evidence="2">HTH CENPB-type domain-containing protein</fullName>
    </recommendedName>
</protein>
<dbReference type="InterPro" id="IPR009057">
    <property type="entry name" value="Homeodomain-like_sf"/>
</dbReference>
<name>A0A812B7D9_ACAPH</name>
<dbReference type="SUPFAM" id="SSF46689">
    <property type="entry name" value="Homeodomain-like"/>
    <property type="match status" value="1"/>
</dbReference>
<evidence type="ECO:0000256" key="1">
    <source>
        <dbReference type="ARBA" id="ARBA00023125"/>
    </source>
</evidence>
<dbReference type="OrthoDB" id="10060191at2759"/>
<keyword evidence="4" id="KW-1185">Reference proteome</keyword>
<dbReference type="GO" id="GO:0003677">
    <property type="term" value="F:DNA binding"/>
    <property type="evidence" value="ECO:0007669"/>
    <property type="project" value="UniProtKB-KW"/>
</dbReference>
<dbReference type="GO" id="GO:0005634">
    <property type="term" value="C:nucleus"/>
    <property type="evidence" value="ECO:0007669"/>
    <property type="project" value="TreeGrafter"/>
</dbReference>
<dbReference type="PANTHER" id="PTHR19303:SF56">
    <property type="entry name" value="TIGGER TRANSPOSABLE ELEMENT-DERIVED PROTEIN 5"/>
    <property type="match status" value="1"/>
</dbReference>
<dbReference type="InterPro" id="IPR006600">
    <property type="entry name" value="HTH_CenpB_DNA-bd_dom"/>
</dbReference>
<organism evidence="3 4">
    <name type="scientific">Acanthosepion pharaonis</name>
    <name type="common">Pharaoh cuttlefish</name>
    <name type="synonym">Sepia pharaonis</name>
    <dbReference type="NCBI Taxonomy" id="158019"/>
    <lineage>
        <taxon>Eukaryota</taxon>
        <taxon>Metazoa</taxon>
        <taxon>Spiralia</taxon>
        <taxon>Lophotrochozoa</taxon>
        <taxon>Mollusca</taxon>
        <taxon>Cephalopoda</taxon>
        <taxon>Coleoidea</taxon>
        <taxon>Decapodiformes</taxon>
        <taxon>Sepiida</taxon>
        <taxon>Sepiina</taxon>
        <taxon>Sepiidae</taxon>
        <taxon>Acanthosepion</taxon>
    </lineage>
</organism>
<evidence type="ECO:0000313" key="3">
    <source>
        <dbReference type="EMBL" id="CAE1170627.1"/>
    </source>
</evidence>
<dbReference type="Pfam" id="PF03221">
    <property type="entry name" value="HTH_Tnp_Tc5"/>
    <property type="match status" value="1"/>
</dbReference>
<sequence length="177" mass="20164">MKAKISRDTGVPESTLRSWWERRRRASCKSSHRLSMGQKDCRKKAWAANDEQLDKAMLTCWFVKEQSQGNPLSGPIMRHQAEKFHHQLHGAGGERDFIASKRWLQHFQKRHGLGAAKMQGKQRSADTAAEDFFLAQVKEEAAVAPPPPAKSHTDAADSLHQLITTLHLRNLHRRTQL</sequence>
<accession>A0A812B7D9</accession>
<dbReference type="EMBL" id="CAHIKZ030000367">
    <property type="protein sequence ID" value="CAE1170627.1"/>
    <property type="molecule type" value="Genomic_DNA"/>
</dbReference>
<proteinExistence type="predicted"/>
<dbReference type="SMART" id="SM00674">
    <property type="entry name" value="CENPB"/>
    <property type="match status" value="1"/>
</dbReference>
<dbReference type="InterPro" id="IPR050863">
    <property type="entry name" value="CenT-Element_Derived"/>
</dbReference>
<dbReference type="AlphaFoldDB" id="A0A812B7D9"/>
<dbReference type="PANTHER" id="PTHR19303">
    <property type="entry name" value="TRANSPOSON"/>
    <property type="match status" value="1"/>
</dbReference>
<dbReference type="Proteomes" id="UP000597762">
    <property type="component" value="Unassembled WGS sequence"/>
</dbReference>
<gene>
    <name evidence="3" type="ORF">SPHA_11172</name>
</gene>
<evidence type="ECO:0000259" key="2">
    <source>
        <dbReference type="PROSITE" id="PS51253"/>
    </source>
</evidence>
<dbReference type="InterPro" id="IPR036388">
    <property type="entry name" value="WH-like_DNA-bd_sf"/>
</dbReference>
<evidence type="ECO:0000313" key="4">
    <source>
        <dbReference type="Proteomes" id="UP000597762"/>
    </source>
</evidence>
<keyword evidence="1" id="KW-0238">DNA-binding</keyword>
<comment type="caution">
    <text evidence="3">The sequence shown here is derived from an EMBL/GenBank/DDBJ whole genome shotgun (WGS) entry which is preliminary data.</text>
</comment>
<feature type="domain" description="HTH CENPB-type" evidence="2">
    <location>
        <begin position="42"/>
        <end position="117"/>
    </location>
</feature>